<feature type="transmembrane region" description="Helical" evidence="2">
    <location>
        <begin position="81"/>
        <end position="100"/>
    </location>
</feature>
<dbReference type="InterPro" id="IPR038765">
    <property type="entry name" value="Papain-like_cys_pep_sf"/>
</dbReference>
<accession>A0A5C6BRG4</accession>
<dbReference type="RefSeq" id="WP_146371095.1">
    <property type="nucleotide sequence ID" value="NZ_SJPP01000001.1"/>
</dbReference>
<dbReference type="SMART" id="SM00460">
    <property type="entry name" value="TGc"/>
    <property type="match status" value="1"/>
</dbReference>
<reference evidence="4 5" key="1">
    <citation type="submission" date="2019-02" db="EMBL/GenBank/DDBJ databases">
        <title>Deep-cultivation of Planctomycetes and their phenomic and genomic characterization uncovers novel biology.</title>
        <authorList>
            <person name="Wiegand S."/>
            <person name="Jogler M."/>
            <person name="Boedeker C."/>
            <person name="Pinto D."/>
            <person name="Vollmers J."/>
            <person name="Rivas-Marin E."/>
            <person name="Kohn T."/>
            <person name="Peeters S.H."/>
            <person name="Heuer A."/>
            <person name="Rast P."/>
            <person name="Oberbeckmann S."/>
            <person name="Bunk B."/>
            <person name="Jeske O."/>
            <person name="Meyerdierks A."/>
            <person name="Storesund J.E."/>
            <person name="Kallscheuer N."/>
            <person name="Luecker S."/>
            <person name="Lage O.M."/>
            <person name="Pohl T."/>
            <person name="Merkel B.J."/>
            <person name="Hornburger P."/>
            <person name="Mueller R.-W."/>
            <person name="Bruemmer F."/>
            <person name="Labrenz M."/>
            <person name="Spormann A.M."/>
            <person name="Op Den Camp H."/>
            <person name="Overmann J."/>
            <person name="Amann R."/>
            <person name="Jetten M.S.M."/>
            <person name="Mascher T."/>
            <person name="Medema M.H."/>
            <person name="Devos D.P."/>
            <person name="Kaster A.-K."/>
            <person name="Ovreas L."/>
            <person name="Rohde M."/>
            <person name="Galperin M.Y."/>
            <person name="Jogler C."/>
        </authorList>
    </citation>
    <scope>NUCLEOTIDE SEQUENCE [LARGE SCALE GENOMIC DNA]</scope>
    <source>
        <strain evidence="4 5">CA54</strain>
    </source>
</reference>
<keyword evidence="2" id="KW-0472">Membrane</keyword>
<feature type="compositionally biased region" description="Basic and acidic residues" evidence="1">
    <location>
        <begin position="317"/>
        <end position="327"/>
    </location>
</feature>
<sequence length="786" mass="88442">MPFLKTFQLSMYAQVFLASGLLAAAEGGASPAYLTFVVGLVALIFNDSRREFGLSEWWANGLALGAFLVATWEFMGDSPESKLLAGTHLIIYLLWIVLLWNREMRHFWWICALCLLHVALAAVLTQASWFGMVLVVYVLFMVWNLTLFSLYRAEEEVVSAPTVFASDTGTALLQASGENAGRHSRVQGNVQSDFGRSRVGSRLAFGSLVTSLSGLLVGSAIFVMTPRVWIPPKKSEQTESPNVSPIRSVTGFTEEVQLGDIGEILESSEPVLSVQVVDNDTNTALDVIDFANSYDMNEPYLRGSVLVRYRSGKWHTGKRDSHPDRMSHAPPRGSQGWIRQDITLEPMGTKLLFAMRPFCSGRTAIGARDGNENALFLGYPSYTITPRSRESGSKQIRYGIYSRPPNNNSSLPKDFLSFRYLETTQAGRELVAVPESTKLNALAQQVAARVDQQSLQEDDYTLAVARALESHLRDSGEFSYSLSAAVMDPNIDPVDDFLFNRKSGHCEYYAAALTLMLRSVGIPARLINGFKGGEYDPQEKVLRVEQRHAHSWVEAAIGDRWLTMDATPAAERQRIVASHKPGYWEVLKRTFWGFWQENVVSFSLAQQRREIFDPMLAYLKKAFSSTAGMRAAAVDFWNWFYSTVTNPQRWISIDGGILVFLLLGVPVLIFHWTSKILRRLRGKWSRGKSAHSGPTRLVEFYQRFQVLTRRMGFIRQPQQTQREYAAAIQQVVDASAEEPELNNVSTAIADSFYRVRFGNDPLDAEEQRQVDRQLQLMEALSKRRPR</sequence>
<dbReference type="Pfam" id="PF11992">
    <property type="entry name" value="TgpA_N"/>
    <property type="match status" value="1"/>
</dbReference>
<dbReference type="InterPro" id="IPR021878">
    <property type="entry name" value="TgpA_N"/>
</dbReference>
<feature type="transmembrane region" description="Helical" evidence="2">
    <location>
        <begin position="12"/>
        <end position="45"/>
    </location>
</feature>
<dbReference type="Proteomes" id="UP000320735">
    <property type="component" value="Unassembled WGS sequence"/>
</dbReference>
<gene>
    <name evidence="4" type="primary">tgpA_2</name>
    <name evidence="4" type="ORF">CA54_26510</name>
</gene>
<dbReference type="PANTHER" id="PTHR42736">
    <property type="entry name" value="PROTEIN-GLUTAMINE GAMMA-GLUTAMYLTRANSFERASE"/>
    <property type="match status" value="1"/>
</dbReference>
<dbReference type="SUPFAM" id="SSF54001">
    <property type="entry name" value="Cysteine proteinases"/>
    <property type="match status" value="1"/>
</dbReference>
<evidence type="ECO:0000256" key="1">
    <source>
        <dbReference type="SAM" id="MobiDB-lite"/>
    </source>
</evidence>
<dbReference type="InterPro" id="IPR002931">
    <property type="entry name" value="Transglutaminase-like"/>
</dbReference>
<keyword evidence="4" id="KW-0012">Acyltransferase</keyword>
<evidence type="ECO:0000313" key="4">
    <source>
        <dbReference type="EMBL" id="TWU13816.1"/>
    </source>
</evidence>
<evidence type="ECO:0000313" key="5">
    <source>
        <dbReference type="Proteomes" id="UP000320735"/>
    </source>
</evidence>
<feature type="transmembrane region" description="Helical" evidence="2">
    <location>
        <begin position="650"/>
        <end position="673"/>
    </location>
</feature>
<dbReference type="InterPro" id="IPR025403">
    <property type="entry name" value="TgpA-like_C"/>
</dbReference>
<dbReference type="PANTHER" id="PTHR42736:SF1">
    <property type="entry name" value="PROTEIN-GLUTAMINE GAMMA-GLUTAMYLTRANSFERASE"/>
    <property type="match status" value="1"/>
</dbReference>
<feature type="transmembrane region" description="Helical" evidence="2">
    <location>
        <begin position="107"/>
        <end position="124"/>
    </location>
</feature>
<dbReference type="Pfam" id="PF13559">
    <property type="entry name" value="DUF4129"/>
    <property type="match status" value="1"/>
</dbReference>
<dbReference type="InterPro" id="IPR052901">
    <property type="entry name" value="Bact_TGase-like"/>
</dbReference>
<dbReference type="EMBL" id="SJPP01000001">
    <property type="protein sequence ID" value="TWU13816.1"/>
    <property type="molecule type" value="Genomic_DNA"/>
</dbReference>
<comment type="caution">
    <text evidence="4">The sequence shown here is derived from an EMBL/GenBank/DDBJ whole genome shotgun (WGS) entry which is preliminary data.</text>
</comment>
<dbReference type="EC" id="2.3.2.13" evidence="4"/>
<feature type="domain" description="Transglutaminase-like" evidence="3">
    <location>
        <begin position="498"/>
        <end position="568"/>
    </location>
</feature>
<feature type="region of interest" description="Disordered" evidence="1">
    <location>
        <begin position="316"/>
        <end position="336"/>
    </location>
</feature>
<dbReference type="Pfam" id="PF01841">
    <property type="entry name" value="Transglut_core"/>
    <property type="match status" value="1"/>
</dbReference>
<keyword evidence="5" id="KW-1185">Reference proteome</keyword>
<dbReference type="AlphaFoldDB" id="A0A5C6BRG4"/>
<dbReference type="GO" id="GO:0003810">
    <property type="term" value="F:protein-glutamine gamma-glutamyltransferase activity"/>
    <property type="evidence" value="ECO:0007669"/>
    <property type="project" value="UniProtKB-EC"/>
</dbReference>
<evidence type="ECO:0000259" key="3">
    <source>
        <dbReference type="SMART" id="SM00460"/>
    </source>
</evidence>
<evidence type="ECO:0000256" key="2">
    <source>
        <dbReference type="SAM" id="Phobius"/>
    </source>
</evidence>
<feature type="transmembrane region" description="Helical" evidence="2">
    <location>
        <begin position="130"/>
        <end position="151"/>
    </location>
</feature>
<dbReference type="OrthoDB" id="9804872at2"/>
<feature type="transmembrane region" description="Helical" evidence="2">
    <location>
        <begin position="203"/>
        <end position="224"/>
    </location>
</feature>
<organism evidence="4 5">
    <name type="scientific">Symmachiella macrocystis</name>
    <dbReference type="NCBI Taxonomy" id="2527985"/>
    <lineage>
        <taxon>Bacteria</taxon>
        <taxon>Pseudomonadati</taxon>
        <taxon>Planctomycetota</taxon>
        <taxon>Planctomycetia</taxon>
        <taxon>Planctomycetales</taxon>
        <taxon>Planctomycetaceae</taxon>
        <taxon>Symmachiella</taxon>
    </lineage>
</organism>
<dbReference type="Gene3D" id="3.10.620.30">
    <property type="match status" value="1"/>
</dbReference>
<protein>
    <submittedName>
        <fullName evidence="4">Protein-glutamine gamma-glutamyltransferase</fullName>
        <ecNumber evidence="4">2.3.2.13</ecNumber>
    </submittedName>
</protein>
<keyword evidence="2" id="KW-1133">Transmembrane helix</keyword>
<keyword evidence="4" id="KW-0808">Transferase</keyword>
<keyword evidence="2" id="KW-0812">Transmembrane</keyword>
<name>A0A5C6BRG4_9PLAN</name>
<feature type="transmembrane region" description="Helical" evidence="2">
    <location>
        <begin position="57"/>
        <end position="75"/>
    </location>
</feature>
<proteinExistence type="predicted"/>